<keyword evidence="8 9" id="KW-0472">Membrane</keyword>
<organism evidence="12 13">
    <name type="scientific">Pseudothioclava arenosa</name>
    <dbReference type="NCBI Taxonomy" id="1795308"/>
    <lineage>
        <taxon>Bacteria</taxon>
        <taxon>Pseudomonadati</taxon>
        <taxon>Pseudomonadota</taxon>
        <taxon>Alphaproteobacteria</taxon>
        <taxon>Rhodobacterales</taxon>
        <taxon>Paracoccaceae</taxon>
        <taxon>Pseudothioclava</taxon>
    </lineage>
</organism>
<dbReference type="InterPro" id="IPR027469">
    <property type="entry name" value="Cation_efflux_TMD_sf"/>
</dbReference>
<dbReference type="InterPro" id="IPR002524">
    <property type="entry name" value="Cation_efflux"/>
</dbReference>
<dbReference type="AlphaFoldDB" id="A0A2A4CV70"/>
<dbReference type="NCBIfam" id="TIGR01297">
    <property type="entry name" value="CDF"/>
    <property type="match status" value="1"/>
</dbReference>
<feature type="transmembrane region" description="Helical" evidence="9">
    <location>
        <begin position="159"/>
        <end position="185"/>
    </location>
</feature>
<dbReference type="PANTHER" id="PTHR11562">
    <property type="entry name" value="CATION EFFLUX PROTEIN/ ZINC TRANSPORTER"/>
    <property type="match status" value="1"/>
</dbReference>
<dbReference type="Proteomes" id="UP000243507">
    <property type="component" value="Unassembled WGS sequence"/>
</dbReference>
<keyword evidence="7" id="KW-0406">Ion transport</keyword>
<evidence type="ECO:0000256" key="1">
    <source>
        <dbReference type="ARBA" id="ARBA00004141"/>
    </source>
</evidence>
<dbReference type="InterPro" id="IPR027470">
    <property type="entry name" value="Cation_efflux_CTD"/>
</dbReference>
<protein>
    <submittedName>
        <fullName evidence="12">Cation transporter</fullName>
    </submittedName>
</protein>
<dbReference type="Gene3D" id="1.20.1510.10">
    <property type="entry name" value="Cation efflux protein transmembrane domain"/>
    <property type="match status" value="1"/>
</dbReference>
<evidence type="ECO:0000256" key="2">
    <source>
        <dbReference type="ARBA" id="ARBA00008873"/>
    </source>
</evidence>
<proteinExistence type="inferred from homology"/>
<reference evidence="12 13" key="1">
    <citation type="submission" date="2017-09" db="EMBL/GenBank/DDBJ databases">
        <title>A multilocus sequence analysis scheme for characterization of bacteria in the genus Thioclava.</title>
        <authorList>
            <person name="Liu Y."/>
            <person name="Shao Z."/>
        </authorList>
    </citation>
    <scope>NUCLEOTIDE SEQUENCE [LARGE SCALE GENOMIC DNA]</scope>
    <source>
        <strain evidence="12 13">CAU 1312</strain>
    </source>
</reference>
<dbReference type="InterPro" id="IPR050681">
    <property type="entry name" value="CDF/SLC30A"/>
</dbReference>
<keyword evidence="5" id="KW-0862">Zinc</keyword>
<evidence type="ECO:0000259" key="10">
    <source>
        <dbReference type="Pfam" id="PF01545"/>
    </source>
</evidence>
<evidence type="ECO:0000313" key="13">
    <source>
        <dbReference type="Proteomes" id="UP000243507"/>
    </source>
</evidence>
<feature type="transmembrane region" description="Helical" evidence="9">
    <location>
        <begin position="191"/>
        <end position="212"/>
    </location>
</feature>
<accession>A0A2A4CV70</accession>
<dbReference type="RefSeq" id="WP_096430197.1">
    <property type="nucleotide sequence ID" value="NZ_NTJD01000001.1"/>
</dbReference>
<dbReference type="SUPFAM" id="SSF161111">
    <property type="entry name" value="Cation efflux protein transmembrane domain-like"/>
    <property type="match status" value="1"/>
</dbReference>
<name>A0A2A4CV70_9RHOB</name>
<dbReference type="EMBL" id="NTJD01000001">
    <property type="protein sequence ID" value="PCD77974.1"/>
    <property type="molecule type" value="Genomic_DNA"/>
</dbReference>
<dbReference type="PANTHER" id="PTHR11562:SF17">
    <property type="entry name" value="RE54080P-RELATED"/>
    <property type="match status" value="1"/>
</dbReference>
<evidence type="ECO:0000256" key="4">
    <source>
        <dbReference type="ARBA" id="ARBA00022692"/>
    </source>
</evidence>
<dbReference type="Pfam" id="PF01545">
    <property type="entry name" value="Cation_efflux"/>
    <property type="match status" value="1"/>
</dbReference>
<keyword evidence="4 9" id="KW-0812">Transmembrane</keyword>
<evidence type="ECO:0000256" key="6">
    <source>
        <dbReference type="ARBA" id="ARBA00022989"/>
    </source>
</evidence>
<evidence type="ECO:0000256" key="8">
    <source>
        <dbReference type="ARBA" id="ARBA00023136"/>
    </source>
</evidence>
<evidence type="ECO:0000256" key="9">
    <source>
        <dbReference type="SAM" id="Phobius"/>
    </source>
</evidence>
<feature type="domain" description="Cation efflux protein cytoplasmic" evidence="11">
    <location>
        <begin position="222"/>
        <end position="293"/>
    </location>
</feature>
<evidence type="ECO:0000256" key="7">
    <source>
        <dbReference type="ARBA" id="ARBA00023065"/>
    </source>
</evidence>
<dbReference type="SUPFAM" id="SSF160240">
    <property type="entry name" value="Cation efflux protein cytoplasmic domain-like"/>
    <property type="match status" value="1"/>
</dbReference>
<keyword evidence="3" id="KW-0813">Transport</keyword>
<dbReference type="OrthoDB" id="9809646at2"/>
<sequence length="306" mass="32559">MPHDHHHHGHHHHHHLSPAAGDRQVAWAVAINLGLTGAQVIGGLVAGSVALIADGVHNFSDAAALVLAFGARRLARRGADAAMSFGWARAEVVAALINYVSLVVVALWLIAEAVGRLLAPPEVNGSIVIWLAALALVIDLGTAWLTWRLSKESLNIRAAFLHNLADAGASVAVIVGGVAIVLFDWRLIDPLLTIGISVFILWHVAGDIMPVLRILMLGAPQRLETAEIEAHLARVPGVASLHHVHLWQIDEHRNAFEAHLVLAEGADFARVIAEAKAMLAEEFGLKHVTLEPETAALGCADRAAAC</sequence>
<feature type="domain" description="Cation efflux protein transmembrane" evidence="10">
    <location>
        <begin position="28"/>
        <end position="216"/>
    </location>
</feature>
<feature type="transmembrane region" description="Helical" evidence="9">
    <location>
        <begin position="87"/>
        <end position="111"/>
    </location>
</feature>
<evidence type="ECO:0000259" key="11">
    <source>
        <dbReference type="Pfam" id="PF16916"/>
    </source>
</evidence>
<comment type="caution">
    <text evidence="12">The sequence shown here is derived from an EMBL/GenBank/DDBJ whole genome shotgun (WGS) entry which is preliminary data.</text>
</comment>
<dbReference type="GO" id="GO:0005886">
    <property type="term" value="C:plasma membrane"/>
    <property type="evidence" value="ECO:0007669"/>
    <property type="project" value="TreeGrafter"/>
</dbReference>
<dbReference type="InterPro" id="IPR058533">
    <property type="entry name" value="Cation_efflux_TM"/>
</dbReference>
<dbReference type="Pfam" id="PF16916">
    <property type="entry name" value="ZT_dimer"/>
    <property type="match status" value="1"/>
</dbReference>
<feature type="transmembrane region" description="Helical" evidence="9">
    <location>
        <begin position="127"/>
        <end position="147"/>
    </location>
</feature>
<keyword evidence="13" id="KW-1185">Reference proteome</keyword>
<feature type="transmembrane region" description="Helical" evidence="9">
    <location>
        <begin position="25"/>
        <end position="53"/>
    </location>
</feature>
<comment type="subcellular location">
    <subcellularLocation>
        <location evidence="1">Membrane</location>
        <topology evidence="1">Multi-pass membrane protein</topology>
    </subcellularLocation>
</comment>
<comment type="similarity">
    <text evidence="2">Belongs to the cation diffusion facilitator (CDF) transporter (TC 2.A.4) family. SLC30A subfamily.</text>
</comment>
<keyword evidence="6 9" id="KW-1133">Transmembrane helix</keyword>
<evidence type="ECO:0000313" key="12">
    <source>
        <dbReference type="EMBL" id="PCD77974.1"/>
    </source>
</evidence>
<gene>
    <name evidence="12" type="ORF">CLN94_01290</name>
</gene>
<dbReference type="GO" id="GO:0005385">
    <property type="term" value="F:zinc ion transmembrane transporter activity"/>
    <property type="evidence" value="ECO:0007669"/>
    <property type="project" value="TreeGrafter"/>
</dbReference>
<evidence type="ECO:0000256" key="5">
    <source>
        <dbReference type="ARBA" id="ARBA00022906"/>
    </source>
</evidence>
<dbReference type="InterPro" id="IPR036837">
    <property type="entry name" value="Cation_efflux_CTD_sf"/>
</dbReference>
<keyword evidence="5" id="KW-0864">Zinc transport</keyword>
<evidence type="ECO:0000256" key="3">
    <source>
        <dbReference type="ARBA" id="ARBA00022448"/>
    </source>
</evidence>